<evidence type="ECO:0000313" key="1">
    <source>
        <dbReference type="EMBL" id="CAG7581665.1"/>
    </source>
</evidence>
<sequence>MKIELTREDLIRLVKGTSPNSITECLKLTKEDKMRQIGNQHNYDWVWEGEYLQGLTERQLINLYKKYK</sequence>
<dbReference type="EMBL" id="OU342829">
    <property type="protein sequence ID" value="CAG7581665.1"/>
    <property type="molecule type" value="Genomic_DNA"/>
</dbReference>
<organism evidence="1">
    <name type="scientific">uncultured marine phage</name>
    <dbReference type="NCBI Taxonomy" id="707152"/>
    <lineage>
        <taxon>Viruses</taxon>
        <taxon>environmental samples</taxon>
    </lineage>
</organism>
<name>A0A8D9CF37_9VIRU</name>
<accession>A0A8D9CF37</accession>
<gene>
    <name evidence="1" type="ORF">SLAVMIC_00955</name>
</gene>
<reference evidence="1" key="1">
    <citation type="submission" date="2021-06" db="EMBL/GenBank/DDBJ databases">
        <authorList>
            <person name="Gannon L."/>
            <person name="Redgwell R T."/>
            <person name="Michniewski S."/>
            <person name="Harrison D C."/>
            <person name="Millard A."/>
        </authorList>
    </citation>
    <scope>NUCLEOTIDE SEQUENCE</scope>
</reference>
<protein>
    <submittedName>
        <fullName evidence="1">Uncharacterized protein</fullName>
    </submittedName>
</protein>
<proteinExistence type="predicted"/>